<comment type="caution">
    <text evidence="2">The sequence shown here is derived from an EMBL/GenBank/DDBJ whole genome shotgun (WGS) entry which is preliminary data.</text>
</comment>
<dbReference type="Gene3D" id="3.10.450.50">
    <property type="match status" value="1"/>
</dbReference>
<feature type="domain" description="SnoaL-like" evidence="1">
    <location>
        <begin position="9"/>
        <end position="129"/>
    </location>
</feature>
<proteinExistence type="predicted"/>
<reference evidence="2" key="1">
    <citation type="submission" date="2019-02" db="EMBL/GenBank/DDBJ databases">
        <authorList>
            <person name="Li S.-H."/>
        </authorList>
    </citation>
    <scope>NUCLEOTIDE SEQUENCE</scope>
    <source>
        <strain evidence="2">IMCC11814</strain>
    </source>
</reference>
<dbReference type="CDD" id="cd00531">
    <property type="entry name" value="NTF2_like"/>
    <property type="match status" value="1"/>
</dbReference>
<dbReference type="Pfam" id="PF13577">
    <property type="entry name" value="SnoaL_4"/>
    <property type="match status" value="1"/>
</dbReference>
<protein>
    <submittedName>
        <fullName evidence="2">Nuclear transport factor 2 family protein</fullName>
    </submittedName>
</protein>
<keyword evidence="3" id="KW-1185">Reference proteome</keyword>
<gene>
    <name evidence="2" type="ORF">EYC82_09905</name>
</gene>
<accession>A0ABT3T5V5</accession>
<dbReference type="EMBL" id="SHNO01000001">
    <property type="protein sequence ID" value="MCX2977667.1"/>
    <property type="molecule type" value="Genomic_DNA"/>
</dbReference>
<organism evidence="2 3">
    <name type="scientific">Candidatus Marimicrobium litorale</name>
    <dbReference type="NCBI Taxonomy" id="2518991"/>
    <lineage>
        <taxon>Bacteria</taxon>
        <taxon>Pseudomonadati</taxon>
        <taxon>Pseudomonadota</taxon>
        <taxon>Gammaproteobacteria</taxon>
        <taxon>Cellvibrionales</taxon>
        <taxon>Halieaceae</taxon>
        <taxon>Marimicrobium</taxon>
    </lineage>
</organism>
<evidence type="ECO:0000313" key="2">
    <source>
        <dbReference type="EMBL" id="MCX2977667.1"/>
    </source>
</evidence>
<dbReference type="RefSeq" id="WP_279249377.1">
    <property type="nucleotide sequence ID" value="NZ_SHNO01000001.1"/>
</dbReference>
<sequence>MSPVTNNTLFDVEAIRQLKARYFRSMDMKDWDGLAACFTEDLEADFREGPGMLAYGRDNYMEQISVILADATTIHHGHMPEIIILDEKSARGIWAMDDIVILPGLQLQGWGHYHELYRKENNAWRIAKIRLTRLRLLQNGEAQSFL</sequence>
<evidence type="ECO:0000259" key="1">
    <source>
        <dbReference type="Pfam" id="PF13577"/>
    </source>
</evidence>
<dbReference type="SUPFAM" id="SSF54427">
    <property type="entry name" value="NTF2-like"/>
    <property type="match status" value="1"/>
</dbReference>
<dbReference type="InterPro" id="IPR032710">
    <property type="entry name" value="NTF2-like_dom_sf"/>
</dbReference>
<dbReference type="InterPro" id="IPR037401">
    <property type="entry name" value="SnoaL-like"/>
</dbReference>
<name>A0ABT3T5V5_9GAMM</name>
<dbReference type="Proteomes" id="UP001143304">
    <property type="component" value="Unassembled WGS sequence"/>
</dbReference>
<evidence type="ECO:0000313" key="3">
    <source>
        <dbReference type="Proteomes" id="UP001143304"/>
    </source>
</evidence>